<gene>
    <name evidence="1" type="ORF">SCARUB_04765</name>
</gene>
<dbReference type="EMBL" id="MAYW01000278">
    <property type="protein sequence ID" value="ODS30128.1"/>
    <property type="molecule type" value="Genomic_DNA"/>
</dbReference>
<evidence type="ECO:0000313" key="2">
    <source>
        <dbReference type="Proteomes" id="UP000094056"/>
    </source>
</evidence>
<organism evidence="1 2">
    <name type="scientific">Candidatus Scalindua rubra</name>
    <dbReference type="NCBI Taxonomy" id="1872076"/>
    <lineage>
        <taxon>Bacteria</taxon>
        <taxon>Pseudomonadati</taxon>
        <taxon>Planctomycetota</taxon>
        <taxon>Candidatus Brocadiia</taxon>
        <taxon>Candidatus Brocadiales</taxon>
        <taxon>Candidatus Scalinduaceae</taxon>
        <taxon>Candidatus Scalindua</taxon>
    </lineage>
</organism>
<proteinExistence type="predicted"/>
<comment type="caution">
    <text evidence="1">The sequence shown here is derived from an EMBL/GenBank/DDBJ whole genome shotgun (WGS) entry which is preliminary data.</text>
</comment>
<reference evidence="1 2" key="1">
    <citation type="submission" date="2016-07" db="EMBL/GenBank/DDBJ databases">
        <title>Draft genome of Scalindua rubra, obtained from a brine-seawater interface in the Red Sea, sheds light on salt adaptation in anammox bacteria.</title>
        <authorList>
            <person name="Speth D.R."/>
            <person name="Lagkouvardos I."/>
            <person name="Wang Y."/>
            <person name="Qian P.-Y."/>
            <person name="Dutilh B.E."/>
            <person name="Jetten M.S."/>
        </authorList>
    </citation>
    <scope>NUCLEOTIDE SEQUENCE [LARGE SCALE GENOMIC DNA]</scope>
    <source>
        <strain evidence="1">BSI-1</strain>
    </source>
</reference>
<accession>A0A1E3X3D7</accession>
<evidence type="ECO:0000313" key="1">
    <source>
        <dbReference type="EMBL" id="ODS30128.1"/>
    </source>
</evidence>
<dbReference type="AlphaFoldDB" id="A0A1E3X3D7"/>
<dbReference type="Proteomes" id="UP000094056">
    <property type="component" value="Unassembled WGS sequence"/>
</dbReference>
<sequence>MNTVDIYDTVQADCAPSRYWRWLGYKPYILYPWVQSKRLSQYQVVVGS</sequence>
<protein>
    <submittedName>
        <fullName evidence="1">Uncharacterized protein</fullName>
    </submittedName>
</protein>
<name>A0A1E3X3D7_9BACT</name>